<reference evidence="2 3" key="1">
    <citation type="journal article" date="2020" name="Syst. Appl. Microbiol.">
        <title>Alienimonas chondri sp. nov., a novel planctomycete isolated from the biofilm of the red alga Chondrus crispus.</title>
        <authorList>
            <person name="Vitorino I."/>
            <person name="Albuquerque L."/>
            <person name="Wiegand S."/>
            <person name="Kallscheuer N."/>
            <person name="da Costa M.S."/>
            <person name="Lobo-da-Cunha A."/>
            <person name="Jogler C."/>
            <person name="Lage O.M."/>
        </authorList>
    </citation>
    <scope>NUCLEOTIDE SEQUENCE [LARGE SCALE GENOMIC DNA]</scope>
    <source>
        <strain evidence="2 3">LzC2</strain>
    </source>
</reference>
<dbReference type="InterPro" id="IPR013517">
    <property type="entry name" value="FG-GAP"/>
</dbReference>
<dbReference type="PANTHER" id="PTHR46580">
    <property type="entry name" value="SENSOR KINASE-RELATED"/>
    <property type="match status" value="1"/>
</dbReference>
<evidence type="ECO:0000313" key="3">
    <source>
        <dbReference type="Proteomes" id="UP000609651"/>
    </source>
</evidence>
<accession>A0ABX1VC05</accession>
<dbReference type="RefSeq" id="WP_171185475.1">
    <property type="nucleotide sequence ID" value="NZ_WTPX01000037.1"/>
</dbReference>
<dbReference type="SUPFAM" id="SSF69318">
    <property type="entry name" value="Integrin alpha N-terminal domain"/>
    <property type="match status" value="1"/>
</dbReference>
<gene>
    <name evidence="2" type="ORF">LzC2_15250</name>
</gene>
<comment type="caution">
    <text evidence="2">The sequence shown here is derived from an EMBL/GenBank/DDBJ whole genome shotgun (WGS) entry which is preliminary data.</text>
</comment>
<dbReference type="PANTHER" id="PTHR46580:SF2">
    <property type="entry name" value="MAM DOMAIN-CONTAINING PROTEIN"/>
    <property type="match status" value="1"/>
</dbReference>
<dbReference type="Pfam" id="PF13517">
    <property type="entry name" value="FG-GAP_3"/>
    <property type="match status" value="2"/>
</dbReference>
<name>A0ABX1VC05_9PLAN</name>
<organism evidence="2 3">
    <name type="scientific">Alienimonas chondri</name>
    <dbReference type="NCBI Taxonomy" id="2681879"/>
    <lineage>
        <taxon>Bacteria</taxon>
        <taxon>Pseudomonadati</taxon>
        <taxon>Planctomycetota</taxon>
        <taxon>Planctomycetia</taxon>
        <taxon>Planctomycetales</taxon>
        <taxon>Planctomycetaceae</taxon>
        <taxon>Alienimonas</taxon>
    </lineage>
</organism>
<proteinExistence type="predicted"/>
<protein>
    <recommendedName>
        <fullName evidence="4">VCBS repeat-containing protein</fullName>
    </recommendedName>
</protein>
<evidence type="ECO:0000313" key="2">
    <source>
        <dbReference type="EMBL" id="NNJ25455.1"/>
    </source>
</evidence>
<keyword evidence="3" id="KW-1185">Reference proteome</keyword>
<dbReference type="InterPro" id="IPR028994">
    <property type="entry name" value="Integrin_alpha_N"/>
</dbReference>
<sequence length="1229" mass="133539">MTDSKRRRSFVLPLAGLLFLALGVGLAAWWWDRPVVPSPARGAELVRLHNEAVAALEAGDPVAADPVLTELIDQPLPDDLGVRTAAIRNRAVGAVLAIDPESGHALPAEERGAWIARAEEAVQAAIDAAPDDPDPWFLVSRWAAAKGDRNLETNAFAQLIGRALTNDKSVPWAHLAWYELNKDRDPVVAEASINMAYQGAPENTWILLRYITWFVQEEKAGAIEAFAALRERLTPYADGFALRQNGEILPLVDAGESAAKDGDWPAAQRSAALLFNLLRSEEIVRSDRLAVQRTALDFVVPDLPPRFYDAVGLSRTPDATGIAVQYAPFDGPLAAPAIEGVRAVAATNFDLLGREELIVLTDDAVSVHSRNDGGPWVETVRYDLPADQYTSPVAYTGLIAADLDLDSDAAPQAAAGRAGAAVACHTADPDLVVWGPNGVLALENRLLPDGARTLVPFLEQEPLNELRVVTKVVAADLDQEGDLDLVVLSAAGPALWFNRGNVTFEERTDRSDLGPVGASAISDVLAVDLDRDVDLDLLLGTAGEAAPVSVWENLRHGEFRANGGSDDPIGFELLDADGNASWDLAVADGGRVRLQTSTTPAPGRMQWGEPRTIAKIPAARLRAVDHDNDGRVDLLAWGPDGVWLLRSVAGGWEDVSDRLPALSDSISDALPRDLDGDGDLDFVLLSENRLVLWENRGGEANASLQIALLAEFDKDGTDPKRCNHRGLGSLLELRRGPIYQPAVVRDAVTHFGLGPRSDAAEGEVPAGEALRVLWTNGIPEVIRDPTSGAICHPQKLGGSCPYLYTWNGVRFAFATDLCWAAPIGLQLAEGVFAPTRAWEHVKIDGEALQSKDGFYELRVCCELWEAEYFDRLELTCVDHPPDTYIFTNEKVGPPELVEPHLYATEALHAPAAARVRSGEGDWKDVLKTVRARDEDYLKPFDVKRTQGFTEPWTLELDLAGAPRSGAVLLLTGWVFPTDTGINVALSQNPEAGGPRPPTLSMETADGWTTMLPNAGFPGGKTKTIALPLPNFPTAPRRVRISGTQELYWDRAAWCVPGGVETRETPAELVSAELRYRGFSARSWPESGHGPDQFDYQTVSRDPLWPPMAGPFTRYGDVRELLIDADDRQAILASGDEMALKFTVPPLREGWTRDFVISSIGYDKDANLHTVHGQGVLPLPHSGMTRYPPAADEPFPDTPELRAYLDEYQTRPADARGFWRAMRNAAGGER</sequence>
<dbReference type="EMBL" id="WTPX01000037">
    <property type="protein sequence ID" value="NNJ25455.1"/>
    <property type="molecule type" value="Genomic_DNA"/>
</dbReference>
<keyword evidence="1" id="KW-0732">Signal</keyword>
<evidence type="ECO:0000256" key="1">
    <source>
        <dbReference type="ARBA" id="ARBA00022729"/>
    </source>
</evidence>
<dbReference type="Proteomes" id="UP000609651">
    <property type="component" value="Unassembled WGS sequence"/>
</dbReference>
<evidence type="ECO:0008006" key="4">
    <source>
        <dbReference type="Google" id="ProtNLM"/>
    </source>
</evidence>